<name>A0A8H3DNP2_9AGAM</name>
<comment type="caution">
    <text evidence="1">The sequence shown here is derived from an EMBL/GenBank/DDBJ whole genome shotgun (WGS) entry which is preliminary data.</text>
</comment>
<sequence>MNHTGVFLRIGLMQVYNDPFKVEANLREGNHVRIVVDTAYFFGDAVDINITTKNSFDYFPNLPCWAVDESHVTIKTDQHEDVLTNILPGHDNFGTKFNNGRRAIRYGRSRLSFKAQSHYTGASPYSLDMSTSKLLFL</sequence>
<dbReference type="EMBL" id="CAJMWV010008111">
    <property type="protein sequence ID" value="CAE6533794.1"/>
    <property type="molecule type" value="Genomic_DNA"/>
</dbReference>
<reference evidence="1" key="1">
    <citation type="submission" date="2021-01" db="EMBL/GenBank/DDBJ databases">
        <authorList>
            <person name="Kaushik A."/>
        </authorList>
    </citation>
    <scope>NUCLEOTIDE SEQUENCE</scope>
    <source>
        <strain evidence="1">AG3-1AP</strain>
    </source>
</reference>
<proteinExistence type="predicted"/>
<protein>
    <submittedName>
        <fullName evidence="1">Uncharacterized protein</fullName>
    </submittedName>
</protein>
<evidence type="ECO:0000313" key="1">
    <source>
        <dbReference type="EMBL" id="CAE6533794.1"/>
    </source>
</evidence>
<dbReference type="Proteomes" id="UP000663831">
    <property type="component" value="Unassembled WGS sequence"/>
</dbReference>
<gene>
    <name evidence="1" type="ORF">RDB_LOCUS161422</name>
</gene>
<evidence type="ECO:0000313" key="2">
    <source>
        <dbReference type="Proteomes" id="UP000663831"/>
    </source>
</evidence>
<dbReference type="AlphaFoldDB" id="A0A8H3DNP2"/>
<accession>A0A8H3DNP2</accession>
<organism evidence="1 2">
    <name type="scientific">Rhizoctonia solani</name>
    <dbReference type="NCBI Taxonomy" id="456999"/>
    <lineage>
        <taxon>Eukaryota</taxon>
        <taxon>Fungi</taxon>
        <taxon>Dikarya</taxon>
        <taxon>Basidiomycota</taxon>
        <taxon>Agaricomycotina</taxon>
        <taxon>Agaricomycetes</taxon>
        <taxon>Cantharellales</taxon>
        <taxon>Ceratobasidiaceae</taxon>
        <taxon>Rhizoctonia</taxon>
    </lineage>
</organism>